<dbReference type="Pfam" id="PF13668">
    <property type="entry name" value="Ferritin_2"/>
    <property type="match status" value="1"/>
</dbReference>
<keyword evidence="2" id="KW-1185">Reference proteome</keyword>
<accession>A0A6A6S3E3</accession>
<feature type="non-terminal residue" evidence="1">
    <location>
        <position position="1"/>
    </location>
</feature>
<reference evidence="1" key="1">
    <citation type="journal article" date="2020" name="Stud. Mycol.">
        <title>101 Dothideomycetes genomes: a test case for predicting lifestyles and emergence of pathogens.</title>
        <authorList>
            <person name="Haridas S."/>
            <person name="Albert R."/>
            <person name="Binder M."/>
            <person name="Bloem J."/>
            <person name="Labutti K."/>
            <person name="Salamov A."/>
            <person name="Andreopoulos B."/>
            <person name="Baker S."/>
            <person name="Barry K."/>
            <person name="Bills G."/>
            <person name="Bluhm B."/>
            <person name="Cannon C."/>
            <person name="Castanera R."/>
            <person name="Culley D."/>
            <person name="Daum C."/>
            <person name="Ezra D."/>
            <person name="Gonzalez J."/>
            <person name="Henrissat B."/>
            <person name="Kuo A."/>
            <person name="Liang C."/>
            <person name="Lipzen A."/>
            <person name="Lutzoni F."/>
            <person name="Magnuson J."/>
            <person name="Mondo S."/>
            <person name="Nolan M."/>
            <person name="Ohm R."/>
            <person name="Pangilinan J."/>
            <person name="Park H.-J."/>
            <person name="Ramirez L."/>
            <person name="Alfaro M."/>
            <person name="Sun H."/>
            <person name="Tritt A."/>
            <person name="Yoshinaga Y."/>
            <person name="Zwiers L.-H."/>
            <person name="Turgeon B."/>
            <person name="Goodwin S."/>
            <person name="Spatafora J."/>
            <person name="Crous P."/>
            <person name="Grigoriev I."/>
        </authorList>
    </citation>
    <scope>NUCLEOTIDE SEQUENCE</scope>
    <source>
        <strain evidence="1">CBS 473.64</strain>
    </source>
</reference>
<protein>
    <recommendedName>
        <fullName evidence="3">Late sexual development protein</fullName>
    </recommendedName>
</protein>
<dbReference type="Proteomes" id="UP000799753">
    <property type="component" value="Unassembled WGS sequence"/>
</dbReference>
<proteinExistence type="predicted"/>
<name>A0A6A6S3E3_9PLEO</name>
<evidence type="ECO:0008006" key="3">
    <source>
        <dbReference type="Google" id="ProtNLM"/>
    </source>
</evidence>
<sequence>VKMRYSIAYSSALLAGYASSLPTNNKRTDFPDFSPDGKYFPLQNGFPNPSNDQIVMIQKQADGTLPNGPPPPTLSPEGVTNLQLIAANELLEVAFFSELVFNVTNKLPGYDLGYGHEYVLDTLSSIVAQEELHALNANGALKHFNQEPIQPCQYSFPVTDFQSAIALAGTFTDVVLGTLQDISQIFAQNGDVGLVRAVASVIGNEGEQEGFFRLIQKKRASAQPFLTTSARDFAFTAITGLTIPGSCPNNSLIKLKTFKPLNVVSKKIKAATRNIKFSFEKADAGTEDWASLALVWINQQNVPIEKPLINPTVSGNTVTFEAVFPYDEFLMNGLTIAAVTKGMGPFASADDVAGAAILGPGLIEID</sequence>
<dbReference type="EMBL" id="MU006782">
    <property type="protein sequence ID" value="KAF2641827.1"/>
    <property type="molecule type" value="Genomic_DNA"/>
</dbReference>
<gene>
    <name evidence="1" type="ORF">P280DRAFT_541275</name>
</gene>
<evidence type="ECO:0000313" key="2">
    <source>
        <dbReference type="Proteomes" id="UP000799753"/>
    </source>
</evidence>
<dbReference type="OrthoDB" id="5293813at2759"/>
<evidence type="ECO:0000313" key="1">
    <source>
        <dbReference type="EMBL" id="KAF2641827.1"/>
    </source>
</evidence>
<dbReference type="AlphaFoldDB" id="A0A6A6S3E3"/>
<organism evidence="1 2">
    <name type="scientific">Massarina eburnea CBS 473.64</name>
    <dbReference type="NCBI Taxonomy" id="1395130"/>
    <lineage>
        <taxon>Eukaryota</taxon>
        <taxon>Fungi</taxon>
        <taxon>Dikarya</taxon>
        <taxon>Ascomycota</taxon>
        <taxon>Pezizomycotina</taxon>
        <taxon>Dothideomycetes</taxon>
        <taxon>Pleosporomycetidae</taxon>
        <taxon>Pleosporales</taxon>
        <taxon>Massarineae</taxon>
        <taxon>Massarinaceae</taxon>
        <taxon>Massarina</taxon>
    </lineage>
</organism>